<dbReference type="Proteomes" id="UP000054928">
    <property type="component" value="Unassembled WGS sequence"/>
</dbReference>
<proteinExistence type="predicted"/>
<evidence type="ECO:0000313" key="2">
    <source>
        <dbReference type="Proteomes" id="UP000054928"/>
    </source>
</evidence>
<keyword evidence="2" id="KW-1185">Reference proteome</keyword>
<sequence length="71" mass="8081">MAATLRYLESGDRFDSIIPSDLSTQRSIGARGNQLSRTLISQPTLELQFVLSLLNYFEGCMMRSDSTEYRE</sequence>
<evidence type="ECO:0000313" key="1">
    <source>
        <dbReference type="EMBL" id="CEG41746.1"/>
    </source>
</evidence>
<dbReference type="AlphaFoldDB" id="A0A0P1AKU4"/>
<protein>
    <submittedName>
        <fullName evidence="1">Uncharacterized protein</fullName>
    </submittedName>
</protein>
<dbReference type="GeneID" id="36407130"/>
<dbReference type="RefSeq" id="XP_024578115.1">
    <property type="nucleotide sequence ID" value="XM_024727549.1"/>
</dbReference>
<name>A0A0P1AKU4_PLAHL</name>
<organism evidence="1 2">
    <name type="scientific">Plasmopara halstedii</name>
    <name type="common">Downy mildew of sunflower</name>
    <dbReference type="NCBI Taxonomy" id="4781"/>
    <lineage>
        <taxon>Eukaryota</taxon>
        <taxon>Sar</taxon>
        <taxon>Stramenopiles</taxon>
        <taxon>Oomycota</taxon>
        <taxon>Peronosporomycetes</taxon>
        <taxon>Peronosporales</taxon>
        <taxon>Peronosporaceae</taxon>
        <taxon>Plasmopara</taxon>
    </lineage>
</organism>
<reference evidence="2" key="1">
    <citation type="submission" date="2014-09" db="EMBL/GenBank/DDBJ databases">
        <authorList>
            <person name="Sharma Rahul"/>
            <person name="Thines Marco"/>
        </authorList>
    </citation>
    <scope>NUCLEOTIDE SEQUENCE [LARGE SCALE GENOMIC DNA]</scope>
</reference>
<dbReference type="EMBL" id="CCYD01000610">
    <property type="protein sequence ID" value="CEG41746.1"/>
    <property type="molecule type" value="Genomic_DNA"/>
</dbReference>
<accession>A0A0P1AKU4</accession>